<keyword evidence="1" id="KW-1133">Transmembrane helix</keyword>
<evidence type="ECO:0000313" key="2">
    <source>
        <dbReference type="EMBL" id="EDP89799.1"/>
    </source>
</evidence>
<keyword evidence="1" id="KW-0812">Transmembrane</keyword>
<sequence length="77" mass="8734">MLRDCATTNFYSPQRVGVDQMESLIFRIWDIVDWIVFAVSTCLGTTCLRTFVQARAAMARMREAAAGRFCATDHPWG</sequence>
<protein>
    <submittedName>
        <fullName evidence="2">Uncharacterized protein</fullName>
    </submittedName>
</protein>
<organism evidence="2 3">
    <name type="scientific">Phaeosphaeria nodorum (strain SN15 / ATCC MYA-4574 / FGSC 10173)</name>
    <name type="common">Glume blotch fungus</name>
    <name type="synonym">Parastagonospora nodorum</name>
    <dbReference type="NCBI Taxonomy" id="321614"/>
    <lineage>
        <taxon>Eukaryota</taxon>
        <taxon>Fungi</taxon>
        <taxon>Dikarya</taxon>
        <taxon>Ascomycota</taxon>
        <taxon>Pezizomycotina</taxon>
        <taxon>Dothideomycetes</taxon>
        <taxon>Pleosporomycetidae</taxon>
        <taxon>Pleosporales</taxon>
        <taxon>Pleosporineae</taxon>
        <taxon>Phaeosphaeriaceae</taxon>
        <taxon>Parastagonospora</taxon>
    </lineage>
</organism>
<gene>
    <name evidence="2" type="ORF">SNOG_20113</name>
</gene>
<dbReference type="KEGG" id="pno:SNOG_20113"/>
<evidence type="ECO:0000313" key="3">
    <source>
        <dbReference type="Proteomes" id="UP000001055"/>
    </source>
</evidence>
<dbReference type="GeneID" id="5977884"/>
<keyword evidence="1" id="KW-0472">Membrane</keyword>
<dbReference type="RefSeq" id="XP_001800977.1">
    <property type="nucleotide sequence ID" value="XM_001800925.1"/>
</dbReference>
<proteinExistence type="predicted"/>
<dbReference type="AlphaFoldDB" id="A9JXA9"/>
<evidence type="ECO:0000256" key="1">
    <source>
        <dbReference type="SAM" id="Phobius"/>
    </source>
</evidence>
<dbReference type="HOGENOM" id="CLU_2638878_0_0_1"/>
<reference evidence="3" key="1">
    <citation type="journal article" date="2007" name="Plant Cell">
        <title>Dothideomycete-plant interactions illuminated by genome sequencing and EST analysis of the wheat pathogen Stagonospora nodorum.</title>
        <authorList>
            <person name="Hane J.K."/>
            <person name="Lowe R.G."/>
            <person name="Solomon P.S."/>
            <person name="Tan K.C."/>
            <person name="Schoch C.L."/>
            <person name="Spatafora J.W."/>
            <person name="Crous P.W."/>
            <person name="Kodira C."/>
            <person name="Birren B.W."/>
            <person name="Galagan J.E."/>
            <person name="Torriani S.F."/>
            <person name="McDonald B.A."/>
            <person name="Oliver R.P."/>
        </authorList>
    </citation>
    <scope>NUCLEOTIDE SEQUENCE [LARGE SCALE GENOMIC DNA]</scope>
    <source>
        <strain evidence="3">SN15 / ATCC MYA-4574 / FGSC 10173</strain>
    </source>
</reference>
<feature type="transmembrane region" description="Helical" evidence="1">
    <location>
        <begin position="31"/>
        <end position="52"/>
    </location>
</feature>
<dbReference type="Proteomes" id="UP000001055">
    <property type="component" value="Unassembled WGS sequence"/>
</dbReference>
<accession>A9JXA9</accession>
<dbReference type="InParanoid" id="A9JXA9"/>
<name>A9JXA9_PHANO</name>
<dbReference type="EMBL" id="CH445341">
    <property type="protein sequence ID" value="EDP89799.1"/>
    <property type="molecule type" value="Genomic_DNA"/>
</dbReference>